<feature type="transmembrane region" description="Helical" evidence="1">
    <location>
        <begin position="18"/>
        <end position="36"/>
    </location>
</feature>
<dbReference type="EMBL" id="CP043617">
    <property type="protein sequence ID" value="QFR49985.1"/>
    <property type="molecule type" value="Genomic_DNA"/>
</dbReference>
<keyword evidence="3" id="KW-1185">Reference proteome</keyword>
<dbReference type="Pfam" id="PF09919">
    <property type="entry name" value="DUF2149"/>
    <property type="match status" value="1"/>
</dbReference>
<evidence type="ECO:0000256" key="1">
    <source>
        <dbReference type="SAM" id="Phobius"/>
    </source>
</evidence>
<evidence type="ECO:0000313" key="3">
    <source>
        <dbReference type="Proteomes" id="UP000326944"/>
    </source>
</evidence>
<keyword evidence="1" id="KW-0472">Membrane</keyword>
<organism evidence="2 3">
    <name type="scientific">Sulfurimonas lithotrophica</name>
    <dbReference type="NCBI Taxonomy" id="2590022"/>
    <lineage>
        <taxon>Bacteria</taxon>
        <taxon>Pseudomonadati</taxon>
        <taxon>Campylobacterota</taxon>
        <taxon>Epsilonproteobacteria</taxon>
        <taxon>Campylobacterales</taxon>
        <taxon>Sulfurimonadaceae</taxon>
        <taxon>Sulfurimonas</taxon>
    </lineage>
</organism>
<accession>A0A5P8P2T6</accession>
<keyword evidence="1" id="KW-1133">Transmembrane helix</keyword>
<protein>
    <submittedName>
        <fullName evidence="2">DUF2149 domain-containing protein</fullName>
    </submittedName>
</protein>
<dbReference type="Proteomes" id="UP000326944">
    <property type="component" value="Chromosome"/>
</dbReference>
<dbReference type="RefSeq" id="WP_152307933.1">
    <property type="nucleotide sequence ID" value="NZ_CP043617.1"/>
</dbReference>
<reference evidence="2 3" key="1">
    <citation type="submission" date="2019-09" db="EMBL/GenBank/DDBJ databases">
        <title>Sulfurimonas gotlandica sp. nov., a chemoautotrophic and psychrotolerant epsilonproteobacterium isolated from a pelagic redoxcline, and an emended description of the genus Sulfurimonas.</title>
        <authorList>
            <person name="Wang S."/>
            <person name="Jiang L."/>
            <person name="Shao S."/>
        </authorList>
    </citation>
    <scope>NUCLEOTIDE SEQUENCE [LARGE SCALE GENOMIC DNA]</scope>
    <source>
        <strain evidence="2 3">GYSZ_1</strain>
    </source>
</reference>
<name>A0A5P8P2T6_9BACT</name>
<dbReference type="InterPro" id="IPR018676">
    <property type="entry name" value="DUF2149"/>
</dbReference>
<evidence type="ECO:0000313" key="2">
    <source>
        <dbReference type="EMBL" id="QFR49985.1"/>
    </source>
</evidence>
<dbReference type="AlphaFoldDB" id="A0A5P8P2T6"/>
<dbReference type="KEGG" id="sulg:FJR48_09715"/>
<gene>
    <name evidence="2" type="ORF">FJR48_09715</name>
</gene>
<proteinExistence type="predicted"/>
<keyword evidence="1" id="KW-0812">Transmembrane</keyword>
<sequence>MALKLLHEDDDSNPMNSVINLIDVFLVLIAALLIIISQNPLNPFSSDDVTVIKNAGKKDMQIMVKKGKEIKEYKSTGNIGEGNGVKAGVSYKMEDGSFVYVPNEKGKK</sequence>
<dbReference type="OrthoDB" id="199365at2"/>